<evidence type="ECO:0000256" key="1">
    <source>
        <dbReference type="SAM" id="MobiDB-lite"/>
    </source>
</evidence>
<proteinExistence type="predicted"/>
<sequence length="206" mass="23682">MAHSGNLSEWPLPTATPKVKKPEEKKWNPEDFVTPLQIHKTAVVDCLMKFCGNPEDLLSLSAFVVQKINELEVILGAIDEEERKRTANQHIVLPQVDEHVKVTEDADADEGDDESDETCVDIKPRHAIPTKQQAIKNEEKKLPFMEGKLRAVSRTSRRIKHAREAKAEKHSAKKELIASRERVRRNTTLDQRRERSMKRSENFLFI</sequence>
<reference evidence="2" key="1">
    <citation type="submission" date="2018-10" db="EMBL/GenBank/DDBJ databases">
        <title>Hidden diversity of soil giant viruses.</title>
        <authorList>
            <person name="Schulz F."/>
            <person name="Alteio L."/>
            <person name="Goudeau D."/>
            <person name="Ryan E.M."/>
            <person name="Malmstrom R.R."/>
            <person name="Blanchard J."/>
            <person name="Woyke T."/>
        </authorList>
    </citation>
    <scope>NUCLEOTIDE SEQUENCE</scope>
    <source>
        <strain evidence="2">EDV1</strain>
    </source>
</reference>
<protein>
    <submittedName>
        <fullName evidence="2">Uncharacterized protein</fullName>
    </submittedName>
</protein>
<evidence type="ECO:0000313" key="2">
    <source>
        <dbReference type="EMBL" id="AYV77715.1"/>
    </source>
</evidence>
<feature type="compositionally biased region" description="Basic and acidic residues" evidence="1">
    <location>
        <begin position="190"/>
        <end position="206"/>
    </location>
</feature>
<gene>
    <name evidence="2" type="ORF">Edafosvirus1_46</name>
</gene>
<feature type="region of interest" description="Disordered" evidence="1">
    <location>
        <begin position="1"/>
        <end position="26"/>
    </location>
</feature>
<dbReference type="EMBL" id="MK072066">
    <property type="protein sequence ID" value="AYV77715.1"/>
    <property type="molecule type" value="Genomic_DNA"/>
</dbReference>
<organism evidence="2">
    <name type="scientific">Edafosvirus sp</name>
    <dbReference type="NCBI Taxonomy" id="2487765"/>
    <lineage>
        <taxon>Viruses</taxon>
        <taxon>Varidnaviria</taxon>
        <taxon>Bamfordvirae</taxon>
        <taxon>Nucleocytoviricota</taxon>
        <taxon>Megaviricetes</taxon>
        <taxon>Imitervirales</taxon>
        <taxon>Mimiviridae</taxon>
        <taxon>Klosneuvirinae</taxon>
    </lineage>
</organism>
<feature type="region of interest" description="Disordered" evidence="1">
    <location>
        <begin position="186"/>
        <end position="206"/>
    </location>
</feature>
<name>A0A3G4ZS59_9VIRU</name>
<accession>A0A3G4ZS59</accession>